<accession>A0A9P6IS11</accession>
<gene>
    <name evidence="1" type="ORF">BGZ65_001251</name>
</gene>
<evidence type="ECO:0000313" key="1">
    <source>
        <dbReference type="EMBL" id="KAF9942634.1"/>
    </source>
</evidence>
<comment type="caution">
    <text evidence="1">The sequence shown here is derived from an EMBL/GenBank/DDBJ whole genome shotgun (WGS) entry which is preliminary data.</text>
</comment>
<reference evidence="1" key="1">
    <citation type="journal article" date="2020" name="Fungal Divers.">
        <title>Resolving the Mortierellaceae phylogeny through synthesis of multi-gene phylogenetics and phylogenomics.</title>
        <authorList>
            <person name="Vandepol N."/>
            <person name="Liber J."/>
            <person name="Desiro A."/>
            <person name="Na H."/>
            <person name="Kennedy M."/>
            <person name="Barry K."/>
            <person name="Grigoriev I.V."/>
            <person name="Miller A.N."/>
            <person name="O'Donnell K."/>
            <person name="Stajich J.E."/>
            <person name="Bonito G."/>
        </authorList>
    </citation>
    <scope>NUCLEOTIDE SEQUENCE</scope>
    <source>
        <strain evidence="1">MES-2147</strain>
    </source>
</reference>
<proteinExistence type="predicted"/>
<organism evidence="1 2">
    <name type="scientific">Modicella reniformis</name>
    <dbReference type="NCBI Taxonomy" id="1440133"/>
    <lineage>
        <taxon>Eukaryota</taxon>
        <taxon>Fungi</taxon>
        <taxon>Fungi incertae sedis</taxon>
        <taxon>Mucoromycota</taxon>
        <taxon>Mortierellomycotina</taxon>
        <taxon>Mortierellomycetes</taxon>
        <taxon>Mortierellales</taxon>
        <taxon>Mortierellaceae</taxon>
        <taxon>Modicella</taxon>
    </lineage>
</organism>
<feature type="non-terminal residue" evidence="1">
    <location>
        <position position="70"/>
    </location>
</feature>
<dbReference type="EMBL" id="JAAAHW010009335">
    <property type="protein sequence ID" value="KAF9942634.1"/>
    <property type="molecule type" value="Genomic_DNA"/>
</dbReference>
<sequence length="70" mass="8617">FNNWIKYAHKEFEKRAEDQNPWSKEDATNYEDFSLTTKLMILNNLCEWQLDDPERFRANFNEEEEVAVEW</sequence>
<keyword evidence="2" id="KW-1185">Reference proteome</keyword>
<feature type="non-terminal residue" evidence="1">
    <location>
        <position position="1"/>
    </location>
</feature>
<dbReference type="AlphaFoldDB" id="A0A9P6IS11"/>
<protein>
    <submittedName>
        <fullName evidence="1">Uncharacterized protein</fullName>
    </submittedName>
</protein>
<dbReference type="OrthoDB" id="303107at2759"/>
<dbReference type="Proteomes" id="UP000749646">
    <property type="component" value="Unassembled WGS sequence"/>
</dbReference>
<evidence type="ECO:0000313" key="2">
    <source>
        <dbReference type="Proteomes" id="UP000749646"/>
    </source>
</evidence>
<name>A0A9P6IS11_9FUNG</name>